<dbReference type="Proteomes" id="UP001519863">
    <property type="component" value="Unassembled WGS sequence"/>
</dbReference>
<evidence type="ECO:0000313" key="2">
    <source>
        <dbReference type="EMBL" id="MBW6437630.1"/>
    </source>
</evidence>
<keyword evidence="1" id="KW-0812">Transmembrane</keyword>
<gene>
    <name evidence="2" type="ORF">KZ829_28235</name>
</gene>
<proteinExistence type="predicted"/>
<protein>
    <submittedName>
        <fullName evidence="2">DUF2530 domain-containing protein</fullName>
    </submittedName>
</protein>
<dbReference type="InterPro" id="IPR019681">
    <property type="entry name" value="DUF2530"/>
</dbReference>
<dbReference type="RefSeq" id="WP_204297649.1">
    <property type="nucleotide sequence ID" value="NZ_JAHXZI010000016.1"/>
</dbReference>
<keyword evidence="3" id="KW-1185">Reference proteome</keyword>
<dbReference type="EMBL" id="JAHXZI010000016">
    <property type="protein sequence ID" value="MBW6437630.1"/>
    <property type="molecule type" value="Genomic_DNA"/>
</dbReference>
<organism evidence="2 3">
    <name type="scientific">Actinoplanes hulinensis</name>
    <dbReference type="NCBI Taxonomy" id="1144547"/>
    <lineage>
        <taxon>Bacteria</taxon>
        <taxon>Bacillati</taxon>
        <taxon>Actinomycetota</taxon>
        <taxon>Actinomycetes</taxon>
        <taxon>Micromonosporales</taxon>
        <taxon>Micromonosporaceae</taxon>
        <taxon>Actinoplanes</taxon>
    </lineage>
</organism>
<keyword evidence="1" id="KW-1133">Transmembrane helix</keyword>
<name>A0ABS7B9K8_9ACTN</name>
<evidence type="ECO:0000313" key="3">
    <source>
        <dbReference type="Proteomes" id="UP001519863"/>
    </source>
</evidence>
<evidence type="ECO:0000256" key="1">
    <source>
        <dbReference type="SAM" id="Phobius"/>
    </source>
</evidence>
<reference evidence="2 3" key="1">
    <citation type="journal article" date="2013" name="Antonie Van Leeuwenhoek">
        <title>Actinoplanes hulinensis sp. nov., a novel actinomycete isolated from soybean root (Glycine max (L.) Merr).</title>
        <authorList>
            <person name="Shen Y."/>
            <person name="Liu C."/>
            <person name="Wang X."/>
            <person name="Zhao J."/>
            <person name="Jia F."/>
            <person name="Zhang Y."/>
            <person name="Wang L."/>
            <person name="Yang D."/>
            <person name="Xiang W."/>
        </authorList>
    </citation>
    <scope>NUCLEOTIDE SEQUENCE [LARGE SCALE GENOMIC DNA]</scope>
    <source>
        <strain evidence="2 3">NEAU-M9</strain>
    </source>
</reference>
<keyword evidence="1" id="KW-0472">Membrane</keyword>
<feature type="transmembrane region" description="Helical" evidence="1">
    <location>
        <begin position="27"/>
        <end position="48"/>
    </location>
</feature>
<accession>A0ABS7B9K8</accession>
<sequence length="68" mass="7554">MVPFALAGVAAFAVATLITWFTDAPDLWFQTSLAGLLWGIPGTLTMVVHDRNRRRRRALTHPEFTVDG</sequence>
<dbReference type="Pfam" id="PF10745">
    <property type="entry name" value="DUF2530"/>
    <property type="match status" value="1"/>
</dbReference>
<comment type="caution">
    <text evidence="2">The sequence shown here is derived from an EMBL/GenBank/DDBJ whole genome shotgun (WGS) entry which is preliminary data.</text>
</comment>